<dbReference type="InterPro" id="IPR009081">
    <property type="entry name" value="PP-bd_ACP"/>
</dbReference>
<sequence>MKLSDVALWESDDEAVAAVRDTNATVRPFPHDRTVGDLFTEQATATPDAVAVVDGSARRTYAELAADADRLAGFLVDQGVGPGVYVGVLLRRSYRLVVALLAVLKAGGAYVPLNPELPDARLYALVRDTAPRVLISERSLITTFNDLFWNSPATSGAICVDSFGVLGELEPAGTRMSLELWNYVADHADDPVAANGWRSPYTGARISDETLDQYVRATANKIAAYLSPDATMLEIGCGTGTTLRGLAPLVGRYVGIDPSAGVLRWAQRARQENALDNVSLYELAALNLDELPVESAGPFDIVVFNSVVQSFGGMNYLRTVLGEAIARVGDCGAVYLGHVWDAARREEFLATVAARHRPEHGGRPLSAADALFIPAAFFEDLPHHFPEIVRVEVTPMAFHDEELTTFAYDVLLHVVRTASRTATASADKRQYDRRALDVRPAAPVDDQHSPDATAYVIQTSGSTGVPKSVAVGMRSLVNLLWWYTDACAMGPGTQVLQVITCGFDASIKNYLAPLIAGAGVVLAPDTPYDPRALLDLVVREKVTVLNPGVPSAVYPLVGLAAADGFRPLRSLRHLALGGETPDLTRFRPWLESGECQAILLNIYGPTEATDISCAARIDPIRAVADSSPVPIGRPIPNVRAYVLDSRLVEQPPGVVGELCLAGVGLAKGYVGDPALTAEKFTTASPSLPGERLYRTGDLARRLPTGDLIVVGRADAQVKLLGHRIELGEVEQCLRALPGVREAAAVLRPVPGTDELRLCGYVIPEPGEEPDTLSLRAALGRCLPTAAVPADVVVMDSWPRTPNGKTDRNALPAPEQAHRAAACPPRTATERVLLPLWREVLADDTVSLDENFFVAGGHSLGAALLAIRIREVLRRDVSIIDVYQAQTAAALARLIDQRPTADSPLKLLADGDGAAIYCFPPIAGYAWTMAGFAQHLGFRVYGFDFPDAADPAATAAGLIAATRTSGPRFLIGYSAGGVLAAATALALQARGESVDGIVLLDSAPPAGRTPATDDDVAQTVQEVLGDPSLTAHVHQTGADRVADTVTRYARWYAEAPLDGTIRCGLLLLTASDGDPGYVTGWQALTVGDVHVQPAGGSHADLLSGTHAVVNAGPVRTWLAQRSSTTKPFRNC</sequence>
<dbReference type="SUPFAM" id="SSF56801">
    <property type="entry name" value="Acetyl-CoA synthetase-like"/>
    <property type="match status" value="1"/>
</dbReference>
<dbReference type="GO" id="GO:0005829">
    <property type="term" value="C:cytosol"/>
    <property type="evidence" value="ECO:0007669"/>
    <property type="project" value="TreeGrafter"/>
</dbReference>
<dbReference type="InterPro" id="IPR001031">
    <property type="entry name" value="Thioesterase"/>
</dbReference>
<dbReference type="Pfam" id="PF00975">
    <property type="entry name" value="Thioesterase"/>
    <property type="match status" value="1"/>
</dbReference>
<evidence type="ECO:0000313" key="3">
    <source>
        <dbReference type="EMBL" id="OHV45270.1"/>
    </source>
</evidence>
<evidence type="ECO:0000313" key="4">
    <source>
        <dbReference type="Proteomes" id="UP000179627"/>
    </source>
</evidence>
<dbReference type="PROSITE" id="PS50075">
    <property type="entry name" value="CARRIER"/>
    <property type="match status" value="1"/>
</dbReference>
<evidence type="ECO:0000256" key="1">
    <source>
        <dbReference type="ARBA" id="ARBA00001957"/>
    </source>
</evidence>
<reference evidence="4" key="1">
    <citation type="submission" date="2016-07" db="EMBL/GenBank/DDBJ databases">
        <title>Sequence Frankia sp. strain CcI1.17.</title>
        <authorList>
            <person name="Ghodhbane-Gtari F."/>
            <person name="Swanson E."/>
            <person name="Gueddou A."/>
            <person name="Morris K."/>
            <person name="Hezbri K."/>
            <person name="Ktari A."/>
            <person name="Nouioui I."/>
            <person name="Abebe-Akele F."/>
            <person name="Simpson S."/>
            <person name="Thomas K."/>
            <person name="Gtari M."/>
            <person name="Tisa L.S."/>
            <person name="Hurst S."/>
        </authorList>
    </citation>
    <scope>NUCLEOTIDE SEQUENCE [LARGE SCALE GENOMIC DNA]</scope>
    <source>
        <strain evidence="4">Cc1.17</strain>
    </source>
</reference>
<dbReference type="RefSeq" id="WP_071082330.1">
    <property type="nucleotide sequence ID" value="NZ_MBLM01000011.1"/>
</dbReference>
<dbReference type="SUPFAM" id="SSF47336">
    <property type="entry name" value="ACP-like"/>
    <property type="match status" value="1"/>
</dbReference>
<comment type="caution">
    <text evidence="3">The sequence shown here is derived from an EMBL/GenBank/DDBJ whole genome shotgun (WGS) entry which is preliminary data.</text>
</comment>
<dbReference type="InterPro" id="IPR013217">
    <property type="entry name" value="Methyltransf_12"/>
</dbReference>
<dbReference type="SUPFAM" id="SSF53474">
    <property type="entry name" value="alpha/beta-Hydrolases"/>
    <property type="match status" value="1"/>
</dbReference>
<dbReference type="CDD" id="cd02440">
    <property type="entry name" value="AdoMet_MTases"/>
    <property type="match status" value="1"/>
</dbReference>
<dbReference type="InterPro" id="IPR000873">
    <property type="entry name" value="AMP-dep_synth/lig_dom"/>
</dbReference>
<dbReference type="InterPro" id="IPR042099">
    <property type="entry name" value="ANL_N_sf"/>
</dbReference>
<dbReference type="CDD" id="cd05930">
    <property type="entry name" value="A_NRPS"/>
    <property type="match status" value="1"/>
</dbReference>
<dbReference type="Gene3D" id="3.40.50.12780">
    <property type="entry name" value="N-terminal domain of ligase-like"/>
    <property type="match status" value="2"/>
</dbReference>
<dbReference type="InterPro" id="IPR020845">
    <property type="entry name" value="AMP-binding_CS"/>
</dbReference>
<dbReference type="AlphaFoldDB" id="A0A1S1RGE4"/>
<dbReference type="SMART" id="SM00824">
    <property type="entry name" value="PKS_TE"/>
    <property type="match status" value="1"/>
</dbReference>
<dbReference type="SUPFAM" id="SSF53335">
    <property type="entry name" value="S-adenosyl-L-methionine-dependent methyltransferases"/>
    <property type="match status" value="1"/>
</dbReference>
<gene>
    <name evidence="3" type="ORF">CC117_31910</name>
</gene>
<dbReference type="InterPro" id="IPR029058">
    <property type="entry name" value="AB_hydrolase_fold"/>
</dbReference>
<evidence type="ECO:0000259" key="2">
    <source>
        <dbReference type="PROSITE" id="PS50075"/>
    </source>
</evidence>
<protein>
    <submittedName>
        <fullName evidence="3">Chemotaxis protein CheR</fullName>
    </submittedName>
</protein>
<dbReference type="EMBL" id="MBLM01000011">
    <property type="protein sequence ID" value="OHV45270.1"/>
    <property type="molecule type" value="Genomic_DNA"/>
</dbReference>
<dbReference type="InterPro" id="IPR029063">
    <property type="entry name" value="SAM-dependent_MTases_sf"/>
</dbReference>
<dbReference type="InterPro" id="IPR045851">
    <property type="entry name" value="AMP-bd_C_sf"/>
</dbReference>
<dbReference type="InterPro" id="IPR036736">
    <property type="entry name" value="ACP-like_sf"/>
</dbReference>
<dbReference type="PANTHER" id="PTHR45527:SF1">
    <property type="entry name" value="FATTY ACID SYNTHASE"/>
    <property type="match status" value="1"/>
</dbReference>
<dbReference type="GO" id="GO:0044550">
    <property type="term" value="P:secondary metabolite biosynthetic process"/>
    <property type="evidence" value="ECO:0007669"/>
    <property type="project" value="TreeGrafter"/>
</dbReference>
<dbReference type="GO" id="GO:0043041">
    <property type="term" value="P:amino acid activation for nonribosomal peptide biosynthetic process"/>
    <property type="evidence" value="ECO:0007669"/>
    <property type="project" value="TreeGrafter"/>
</dbReference>
<dbReference type="InterPro" id="IPR025110">
    <property type="entry name" value="AMP-bd_C"/>
</dbReference>
<organism evidence="3 4">
    <name type="scientific">Parafrankia colletiae</name>
    <dbReference type="NCBI Taxonomy" id="573497"/>
    <lineage>
        <taxon>Bacteria</taxon>
        <taxon>Bacillati</taxon>
        <taxon>Actinomycetota</taxon>
        <taxon>Actinomycetes</taxon>
        <taxon>Frankiales</taxon>
        <taxon>Frankiaceae</taxon>
        <taxon>Parafrankia</taxon>
    </lineage>
</organism>
<comment type="cofactor">
    <cofactor evidence="1">
        <name>pantetheine 4'-phosphate</name>
        <dbReference type="ChEBI" id="CHEBI:47942"/>
    </cofactor>
</comment>
<dbReference type="Pfam" id="PF00550">
    <property type="entry name" value="PP-binding"/>
    <property type="match status" value="1"/>
</dbReference>
<dbReference type="OrthoDB" id="4506464at2"/>
<dbReference type="PROSITE" id="PS00455">
    <property type="entry name" value="AMP_BINDING"/>
    <property type="match status" value="1"/>
</dbReference>
<dbReference type="Gene3D" id="3.40.50.1820">
    <property type="entry name" value="alpha/beta hydrolase"/>
    <property type="match status" value="1"/>
</dbReference>
<accession>A0A1S1RGE4</accession>
<keyword evidence="4" id="KW-1185">Reference proteome</keyword>
<dbReference type="Gene3D" id="3.40.50.150">
    <property type="entry name" value="Vaccinia Virus protein VP39"/>
    <property type="match status" value="1"/>
</dbReference>
<dbReference type="Proteomes" id="UP000179627">
    <property type="component" value="Unassembled WGS sequence"/>
</dbReference>
<dbReference type="PANTHER" id="PTHR45527">
    <property type="entry name" value="NONRIBOSOMAL PEPTIDE SYNTHETASE"/>
    <property type="match status" value="1"/>
</dbReference>
<dbReference type="Pfam" id="PF08242">
    <property type="entry name" value="Methyltransf_12"/>
    <property type="match status" value="1"/>
</dbReference>
<dbReference type="GO" id="GO:0031177">
    <property type="term" value="F:phosphopantetheine binding"/>
    <property type="evidence" value="ECO:0007669"/>
    <property type="project" value="TreeGrafter"/>
</dbReference>
<dbReference type="Gene3D" id="3.30.300.30">
    <property type="match status" value="1"/>
</dbReference>
<proteinExistence type="predicted"/>
<dbReference type="Pfam" id="PF00501">
    <property type="entry name" value="AMP-binding"/>
    <property type="match status" value="2"/>
</dbReference>
<dbReference type="Pfam" id="PF13193">
    <property type="entry name" value="AMP-binding_C"/>
    <property type="match status" value="1"/>
</dbReference>
<name>A0A1S1RGE4_9ACTN</name>
<dbReference type="Gene3D" id="1.10.1200.10">
    <property type="entry name" value="ACP-like"/>
    <property type="match status" value="1"/>
</dbReference>
<feature type="domain" description="Carrier" evidence="2">
    <location>
        <begin position="823"/>
        <end position="898"/>
    </location>
</feature>
<dbReference type="InterPro" id="IPR020802">
    <property type="entry name" value="TesA-like"/>
</dbReference>